<comment type="caution">
    <text evidence="2">The sequence shown here is derived from an EMBL/GenBank/DDBJ whole genome shotgun (WGS) entry which is preliminary data.</text>
</comment>
<dbReference type="InParanoid" id="A0A369J3W6"/>
<evidence type="ECO:0000313" key="3">
    <source>
        <dbReference type="Proteomes" id="UP000076154"/>
    </source>
</evidence>
<dbReference type="AlphaFoldDB" id="A0A369J3W6"/>
<dbReference type="Proteomes" id="UP000076154">
    <property type="component" value="Unassembled WGS sequence"/>
</dbReference>
<evidence type="ECO:0000256" key="1">
    <source>
        <dbReference type="SAM" id="MobiDB-lite"/>
    </source>
</evidence>
<evidence type="ECO:0000313" key="2">
    <source>
        <dbReference type="EMBL" id="RDB15337.1"/>
    </source>
</evidence>
<accession>A0A369J3W6</accession>
<feature type="region of interest" description="Disordered" evidence="1">
    <location>
        <begin position="1"/>
        <end position="21"/>
    </location>
</feature>
<gene>
    <name evidence="2" type="ORF">Hypma_004684</name>
</gene>
<protein>
    <submittedName>
        <fullName evidence="2">Uncharacterized protein</fullName>
    </submittedName>
</protein>
<name>A0A369J3W6_HYPMA</name>
<feature type="region of interest" description="Disordered" evidence="1">
    <location>
        <begin position="85"/>
        <end position="123"/>
    </location>
</feature>
<reference evidence="2" key="1">
    <citation type="submission" date="2018-04" db="EMBL/GenBank/DDBJ databases">
        <title>Whole genome sequencing of Hypsizygus marmoreus.</title>
        <authorList>
            <person name="Choi I.-G."/>
            <person name="Min B."/>
            <person name="Kim J.-G."/>
            <person name="Kim S."/>
            <person name="Oh Y.-L."/>
            <person name="Kong W.-S."/>
            <person name="Park H."/>
            <person name="Jeong J."/>
            <person name="Song E.-S."/>
        </authorList>
    </citation>
    <scope>NUCLEOTIDE SEQUENCE [LARGE SCALE GENOMIC DNA]</scope>
    <source>
        <strain evidence="2">51987-8</strain>
    </source>
</reference>
<organism evidence="2 3">
    <name type="scientific">Hypsizygus marmoreus</name>
    <name type="common">White beech mushroom</name>
    <name type="synonym">Agaricus marmoreus</name>
    <dbReference type="NCBI Taxonomy" id="39966"/>
    <lineage>
        <taxon>Eukaryota</taxon>
        <taxon>Fungi</taxon>
        <taxon>Dikarya</taxon>
        <taxon>Basidiomycota</taxon>
        <taxon>Agaricomycotina</taxon>
        <taxon>Agaricomycetes</taxon>
        <taxon>Agaricomycetidae</taxon>
        <taxon>Agaricales</taxon>
        <taxon>Tricholomatineae</taxon>
        <taxon>Lyophyllaceae</taxon>
        <taxon>Hypsizygus</taxon>
    </lineage>
</organism>
<keyword evidence="3" id="KW-1185">Reference proteome</keyword>
<dbReference type="EMBL" id="LUEZ02000182">
    <property type="protein sequence ID" value="RDB15337.1"/>
    <property type="molecule type" value="Genomic_DNA"/>
</dbReference>
<sequence length="123" mass="13587">MQKKRAHQYRGDGGVIKRSRGETALRELAEMRATTPESQTNQLNTNGSLKEHCVARLLLIQSTSCQTTSFRFTTTTISLRPIPKRKLKKTASSPKATSGLWPSATSPIRLAISDSDNDNEAEN</sequence>
<proteinExistence type="predicted"/>